<reference evidence="4 5" key="1">
    <citation type="submission" date="2021-01" db="EMBL/GenBank/DDBJ databases">
        <title>Identification of strong promoters based on the transcriptome of Brevibacillus choshinensis.</title>
        <authorList>
            <person name="Yao D."/>
            <person name="Zhang K."/>
            <person name="Wu J."/>
        </authorList>
    </citation>
    <scope>NUCLEOTIDE SEQUENCE [LARGE SCALE GENOMIC DNA]</scope>
    <source>
        <strain evidence="4 5">HPD31-SP3</strain>
    </source>
</reference>
<dbReference type="InterPro" id="IPR043129">
    <property type="entry name" value="ATPase_NBD"/>
</dbReference>
<organism evidence="4 5">
    <name type="scientific">Brevibacillus choshinensis</name>
    <dbReference type="NCBI Taxonomy" id="54911"/>
    <lineage>
        <taxon>Bacteria</taxon>
        <taxon>Bacillati</taxon>
        <taxon>Bacillota</taxon>
        <taxon>Bacilli</taxon>
        <taxon>Bacillales</taxon>
        <taxon>Paenibacillaceae</taxon>
        <taxon>Brevibacillus</taxon>
    </lineage>
</organism>
<evidence type="ECO:0000313" key="5">
    <source>
        <dbReference type="Proteomes" id="UP000596248"/>
    </source>
</evidence>
<keyword evidence="3" id="KW-0859">Xylose metabolism</keyword>
<dbReference type="SUPFAM" id="SSF46785">
    <property type="entry name" value="Winged helix' DNA-binding domain"/>
    <property type="match status" value="1"/>
</dbReference>
<dbReference type="PANTHER" id="PTHR18964:SF149">
    <property type="entry name" value="BIFUNCTIONAL UDP-N-ACETYLGLUCOSAMINE 2-EPIMERASE_N-ACETYLMANNOSAMINE KINASE"/>
    <property type="match status" value="1"/>
</dbReference>
<comment type="function">
    <text evidence="1">Transcriptional repressor of xylose-utilizing enzymes.</text>
</comment>
<name>A0ABX7FWU5_BRECH</name>
<dbReference type="InterPro" id="IPR049874">
    <property type="entry name" value="ROK_cs"/>
</dbReference>
<dbReference type="Pfam" id="PF00480">
    <property type="entry name" value="ROK"/>
    <property type="match status" value="1"/>
</dbReference>
<keyword evidence="5" id="KW-1185">Reference proteome</keyword>
<evidence type="ECO:0000256" key="1">
    <source>
        <dbReference type="ARBA" id="ARBA00002486"/>
    </source>
</evidence>
<dbReference type="Gene3D" id="3.30.420.40">
    <property type="match status" value="2"/>
</dbReference>
<dbReference type="RefSeq" id="WP_203357166.1">
    <property type="nucleotide sequence ID" value="NZ_CP069127.1"/>
</dbReference>
<protein>
    <submittedName>
        <fullName evidence="4">ROK family transcriptional regulator</fullName>
    </submittedName>
</protein>
<dbReference type="InterPro" id="IPR036390">
    <property type="entry name" value="WH_DNA-bd_sf"/>
</dbReference>
<dbReference type="PROSITE" id="PS01125">
    <property type="entry name" value="ROK"/>
    <property type="match status" value="1"/>
</dbReference>
<dbReference type="InterPro" id="IPR036388">
    <property type="entry name" value="WH-like_DNA-bd_sf"/>
</dbReference>
<evidence type="ECO:0000256" key="2">
    <source>
        <dbReference type="ARBA" id="ARBA00006479"/>
    </source>
</evidence>
<accession>A0ABX7FWU5</accession>
<sequence length="401" mass="44604">MKKIVKQDQDVTKQHNKQMILDIIKKQRPISRAEITKITKMSATSIGRFVSELCEEGVIRETDLTSSGLGRKAIMLDIEPGAIYSIGVDIEKKRISFGLMDFSETVTVYHRVDHQAQKSTPEETADLICREIRAMIEEQNIPYEKVIGIGIGIPGVINYEQGIVQLSGTLGWNNVAFANMIEAELQIRTVIDNDLKVKILSEYLYGSAKGSNKTALIGIGTGIGSALIINGEVFRGGSNSAGELGHTTLDPNGNLCDCGKRGCLQTYVDENSLIQEARRVSDISDVRQVYAAARNNERWAKEIVWRTALYIGITINNIVCMYNPDTVILSGDLVEHYREIIDLVEEHSEQVIWEPFRGKFKVIPSELRGDAIVMGAGALAMQHFGPLASRLVEREMIERLH</sequence>
<dbReference type="SUPFAM" id="SSF53067">
    <property type="entry name" value="Actin-like ATPase domain"/>
    <property type="match status" value="1"/>
</dbReference>
<dbReference type="Pfam" id="PF13412">
    <property type="entry name" value="HTH_24"/>
    <property type="match status" value="1"/>
</dbReference>
<dbReference type="Proteomes" id="UP000596248">
    <property type="component" value="Chromosome"/>
</dbReference>
<dbReference type="EMBL" id="CP069127">
    <property type="protein sequence ID" value="QRG70192.1"/>
    <property type="molecule type" value="Genomic_DNA"/>
</dbReference>
<keyword evidence="3" id="KW-0119">Carbohydrate metabolism</keyword>
<evidence type="ECO:0000313" key="4">
    <source>
        <dbReference type="EMBL" id="QRG70192.1"/>
    </source>
</evidence>
<evidence type="ECO:0000256" key="3">
    <source>
        <dbReference type="ARBA" id="ARBA00022629"/>
    </source>
</evidence>
<dbReference type="InterPro" id="IPR000600">
    <property type="entry name" value="ROK"/>
</dbReference>
<dbReference type="PANTHER" id="PTHR18964">
    <property type="entry name" value="ROK (REPRESSOR, ORF, KINASE) FAMILY"/>
    <property type="match status" value="1"/>
</dbReference>
<proteinExistence type="inferred from homology"/>
<gene>
    <name evidence="4" type="ORF">JNE38_14365</name>
</gene>
<dbReference type="Gene3D" id="1.10.10.10">
    <property type="entry name" value="Winged helix-like DNA-binding domain superfamily/Winged helix DNA-binding domain"/>
    <property type="match status" value="1"/>
</dbReference>
<comment type="similarity">
    <text evidence="2">Belongs to the ROK (NagC/XylR) family.</text>
</comment>